<evidence type="ECO:0000256" key="8">
    <source>
        <dbReference type="ARBA" id="ARBA00023204"/>
    </source>
</evidence>
<proteinExistence type="inferred from homology"/>
<keyword evidence="12" id="KW-0347">Helicase</keyword>
<feature type="binding site" evidence="9">
    <location>
        <position position="71"/>
    </location>
    <ligand>
        <name>ATP</name>
        <dbReference type="ChEBI" id="CHEBI:30616"/>
    </ligand>
</feature>
<keyword evidence="3 9" id="KW-0227">DNA damage</keyword>
<feature type="region of interest" description="Head domain (RuvB-H)" evidence="9">
    <location>
        <begin position="260"/>
        <end position="340"/>
    </location>
</feature>
<dbReference type="InterPro" id="IPR008823">
    <property type="entry name" value="RuvB_wg_C"/>
</dbReference>
<evidence type="ECO:0000256" key="9">
    <source>
        <dbReference type="HAMAP-Rule" id="MF_00016"/>
    </source>
</evidence>
<dbReference type="InterPro" id="IPR004605">
    <property type="entry name" value="DNA_helicase_Holl-junc_RuvB"/>
</dbReference>
<evidence type="ECO:0000313" key="13">
    <source>
        <dbReference type="Proteomes" id="UP000001029"/>
    </source>
</evidence>
<accession>B2KCE0</accession>
<feature type="binding site" evidence="9">
    <location>
        <position position="176"/>
    </location>
    <ligand>
        <name>ATP</name>
        <dbReference type="ChEBI" id="CHEBI:30616"/>
    </ligand>
</feature>
<dbReference type="SUPFAM" id="SSF52540">
    <property type="entry name" value="P-loop containing nucleoside triphosphate hydrolases"/>
    <property type="match status" value="1"/>
</dbReference>
<dbReference type="SUPFAM" id="SSF46785">
    <property type="entry name" value="Winged helix' DNA-binding domain"/>
    <property type="match status" value="1"/>
</dbReference>
<keyword evidence="2 9" id="KW-0547">Nucleotide-binding</keyword>
<dbReference type="HAMAP" id="MF_00016">
    <property type="entry name" value="DNA_HJ_migration_RuvB"/>
    <property type="match status" value="1"/>
</dbReference>
<dbReference type="InterPro" id="IPR041445">
    <property type="entry name" value="AAA_lid_4"/>
</dbReference>
<feature type="binding site" evidence="9">
    <location>
        <position position="70"/>
    </location>
    <ligand>
        <name>ATP</name>
        <dbReference type="ChEBI" id="CHEBI:30616"/>
    </ligand>
</feature>
<dbReference type="SMART" id="SM00382">
    <property type="entry name" value="AAA"/>
    <property type="match status" value="1"/>
</dbReference>
<evidence type="ECO:0000313" key="12">
    <source>
        <dbReference type="EMBL" id="ACC98061.1"/>
    </source>
</evidence>
<comment type="caution">
    <text evidence="9">Lacks conserved residue(s) required for the propagation of feature annotation.</text>
</comment>
<dbReference type="InterPro" id="IPR036388">
    <property type="entry name" value="WH-like_DNA-bd_sf"/>
</dbReference>
<comment type="function">
    <text evidence="9">The RuvA-RuvB-RuvC complex processes Holliday junction (HJ) DNA during genetic recombination and DNA repair, while the RuvA-RuvB complex plays an important role in the rescue of blocked DNA replication forks via replication fork reversal (RFR). RuvA specifically binds to HJ cruciform DNA, conferring on it an open structure. The RuvB hexamer acts as an ATP-dependent pump, pulling dsDNA into and through the RuvAB complex. RuvB forms 2 homohexamers on either side of HJ DNA bound by 1 or 2 RuvA tetramers; 4 subunits per hexamer contact DNA at a time. Coordinated motions by a converter formed by DNA-disengaged RuvB subunits stimulates ATP hydrolysis and nucleotide exchange. Immobilization of the converter enables RuvB to convert the ATP-contained energy into a lever motion, pulling 2 nucleotides of DNA out of the RuvA tetramer per ATP hydrolyzed, thus driving DNA branch migration. The RuvB motors rotate together with the DNA substrate, which together with the progressing nucleotide cycle form the mechanistic basis for DNA recombination by continuous HJ branch migration. Branch migration allows RuvC to scan DNA until it finds its consensus sequence, where it cleaves and resolves cruciform DNA.</text>
</comment>
<keyword evidence="8 9" id="KW-0234">DNA repair</keyword>
<comment type="subcellular location">
    <subcellularLocation>
        <location evidence="9">Cytoplasm</location>
    </subcellularLocation>
</comment>
<dbReference type="PANTHER" id="PTHR42848">
    <property type="match status" value="1"/>
</dbReference>
<evidence type="ECO:0000256" key="5">
    <source>
        <dbReference type="ARBA" id="ARBA00022840"/>
    </source>
</evidence>
<dbReference type="RefSeq" id="WP_012414676.1">
    <property type="nucleotide sequence ID" value="NC_010644.1"/>
</dbReference>
<name>B2KCE0_ELUMP</name>
<dbReference type="HOGENOM" id="CLU_055599_1_0_0"/>
<comment type="subunit">
    <text evidence="9">Homohexamer. Forms an RuvA(8)-RuvB(12)-Holliday junction (HJ) complex. HJ DNA is sandwiched between 2 RuvA tetramers; dsDNA enters through RuvA and exits via RuvB. An RuvB hexamer assembles on each DNA strand where it exits the tetramer. Each RuvB hexamer is contacted by two RuvA subunits (via domain III) on 2 adjacent RuvB subunits; this complex drives branch migration. In the full resolvosome a probable DNA-RuvA(4)-RuvB(12)-RuvC(2) complex forms which resolves the HJ.</text>
</comment>
<keyword evidence="7 9" id="KW-0233">DNA recombination</keyword>
<dbReference type="GO" id="GO:0006281">
    <property type="term" value="P:DNA repair"/>
    <property type="evidence" value="ECO:0007669"/>
    <property type="project" value="UniProtKB-UniRule"/>
</dbReference>
<dbReference type="InterPro" id="IPR036390">
    <property type="entry name" value="WH_DNA-bd_sf"/>
</dbReference>
<dbReference type="Proteomes" id="UP000001029">
    <property type="component" value="Chromosome"/>
</dbReference>
<feature type="binding site" evidence="9">
    <location>
        <position position="320"/>
    </location>
    <ligand>
        <name>DNA</name>
        <dbReference type="ChEBI" id="CHEBI:16991"/>
    </ligand>
</feature>
<sequence>MSSYNEVLDLNPSSEEKNGLDAALRPSSLREFVGQASLKENLHVFLTAAKKRGEALDHTLFYSPPGLGKTTLANILAKEMGVNIKTTSGPVLSRPGDLAAMLTTEISEGDILFVDEIHRLNPAVEEALYPAMEDFNFFINTGKGAGSTTLKLSVPKFTLVGATTRSGLLTGPLRDRFGIVFNLNFYEITEIADILERSAKLLNIEADRRGLEALAARSRGTPRIANRLLRRARDFAQVKGDGVITCDIADIAMQSLDIDAEGLDTMDKRILEALIEKFGGGPVGVENLAIAVSESIDTLTDVIEPYLIKAGFIARTPRGRVATKKAYDHLGRKSPEGMLF</sequence>
<comment type="domain">
    <text evidence="9">Has 3 domains, the large (RuvB-L) and small ATPase (RuvB-S) domains and the C-terminal head (RuvB-H) domain. The head domain binds DNA, while the ATPase domains jointly bind ATP, ADP or are empty depending on the state of the subunit in the translocation cycle. During a single DNA translocation step the structure of each domain remains the same, but their relative positions change.</text>
</comment>
<dbReference type="InterPro" id="IPR003593">
    <property type="entry name" value="AAA+_ATPase"/>
</dbReference>
<feature type="binding site" evidence="9">
    <location>
        <position position="24"/>
    </location>
    <ligand>
        <name>ATP</name>
        <dbReference type="ChEBI" id="CHEBI:30616"/>
    </ligand>
</feature>
<evidence type="ECO:0000256" key="7">
    <source>
        <dbReference type="ARBA" id="ARBA00023172"/>
    </source>
</evidence>
<keyword evidence="4 9" id="KW-0378">Hydrolase</keyword>
<evidence type="ECO:0000256" key="6">
    <source>
        <dbReference type="ARBA" id="ARBA00023125"/>
    </source>
</evidence>
<dbReference type="GO" id="GO:0048476">
    <property type="term" value="C:Holliday junction resolvase complex"/>
    <property type="evidence" value="ECO:0007669"/>
    <property type="project" value="UniProtKB-UniRule"/>
</dbReference>
<dbReference type="InterPro" id="IPR008824">
    <property type="entry name" value="RuvB-like_N"/>
</dbReference>
<gene>
    <name evidence="9" type="primary">ruvB</name>
    <name evidence="12" type="ordered locus">Emin_0505</name>
</gene>
<dbReference type="GO" id="GO:0006310">
    <property type="term" value="P:DNA recombination"/>
    <property type="evidence" value="ECO:0007669"/>
    <property type="project" value="UniProtKB-UniRule"/>
</dbReference>
<comment type="catalytic activity">
    <reaction evidence="9">
        <text>ATP + H2O = ADP + phosphate + H(+)</text>
        <dbReference type="Rhea" id="RHEA:13065"/>
        <dbReference type="ChEBI" id="CHEBI:15377"/>
        <dbReference type="ChEBI" id="CHEBI:15378"/>
        <dbReference type="ChEBI" id="CHEBI:30616"/>
        <dbReference type="ChEBI" id="CHEBI:43474"/>
        <dbReference type="ChEBI" id="CHEBI:456216"/>
    </reaction>
</comment>
<evidence type="ECO:0000256" key="1">
    <source>
        <dbReference type="ARBA" id="ARBA00022490"/>
    </source>
</evidence>
<evidence type="ECO:0000256" key="3">
    <source>
        <dbReference type="ARBA" id="ARBA00022763"/>
    </source>
</evidence>
<evidence type="ECO:0000256" key="4">
    <source>
        <dbReference type="ARBA" id="ARBA00022801"/>
    </source>
</evidence>
<keyword evidence="13" id="KW-1185">Reference proteome</keyword>
<keyword evidence="1 9" id="KW-0963">Cytoplasm</keyword>
<feature type="binding site" evidence="9">
    <location>
        <begin position="133"/>
        <end position="135"/>
    </location>
    <ligand>
        <name>ATP</name>
        <dbReference type="ChEBI" id="CHEBI:30616"/>
    </ligand>
</feature>
<feature type="binding site" evidence="9">
    <location>
        <position position="315"/>
    </location>
    <ligand>
        <name>DNA</name>
        <dbReference type="ChEBI" id="CHEBI:16991"/>
    </ligand>
</feature>
<dbReference type="AlphaFoldDB" id="B2KCE0"/>
<feature type="binding site" evidence="9">
    <location>
        <position position="223"/>
    </location>
    <ligand>
        <name>ATP</name>
        <dbReference type="ChEBI" id="CHEBI:30616"/>
    </ligand>
</feature>
<dbReference type="CDD" id="cd00009">
    <property type="entry name" value="AAA"/>
    <property type="match status" value="1"/>
</dbReference>
<feature type="binding site" evidence="9">
    <location>
        <position position="69"/>
    </location>
    <ligand>
        <name>ATP</name>
        <dbReference type="ChEBI" id="CHEBI:30616"/>
    </ligand>
</feature>
<dbReference type="NCBIfam" id="TIGR00635">
    <property type="entry name" value="ruvB"/>
    <property type="match status" value="1"/>
</dbReference>
<evidence type="ECO:0000256" key="10">
    <source>
        <dbReference type="SAM" id="MobiDB-lite"/>
    </source>
</evidence>
<dbReference type="KEGG" id="emi:Emin_0505"/>
<dbReference type="EC" id="3.6.4.-" evidence="9"/>
<dbReference type="OrthoDB" id="9804478at2"/>
<dbReference type="NCBIfam" id="NF000868">
    <property type="entry name" value="PRK00080.1"/>
    <property type="match status" value="1"/>
</dbReference>
<feature type="region of interest" description="Disordered" evidence="10">
    <location>
        <begin position="1"/>
        <end position="20"/>
    </location>
</feature>
<feature type="binding site" evidence="9">
    <location>
        <position position="25"/>
    </location>
    <ligand>
        <name>ATP</name>
        <dbReference type="ChEBI" id="CHEBI:30616"/>
    </ligand>
</feature>
<dbReference type="Gene3D" id="1.10.10.10">
    <property type="entry name" value="Winged helix-like DNA-binding domain superfamily/Winged helix DNA-binding domain"/>
    <property type="match status" value="1"/>
</dbReference>
<dbReference type="STRING" id="445932.Emin_0505"/>
<feature type="binding site" evidence="9">
    <location>
        <position position="66"/>
    </location>
    <ligand>
        <name>ATP</name>
        <dbReference type="ChEBI" id="CHEBI:30616"/>
    </ligand>
</feature>
<dbReference type="GO" id="GO:0000400">
    <property type="term" value="F:four-way junction DNA binding"/>
    <property type="evidence" value="ECO:0007669"/>
    <property type="project" value="UniProtKB-UniRule"/>
</dbReference>
<dbReference type="Gene3D" id="3.40.50.300">
    <property type="entry name" value="P-loop containing nucleotide triphosphate hydrolases"/>
    <property type="match status" value="1"/>
</dbReference>
<dbReference type="PANTHER" id="PTHR42848:SF1">
    <property type="entry name" value="HOLLIDAY JUNCTION BRANCH MIGRATION COMPLEX SUBUNIT RUVB"/>
    <property type="match status" value="1"/>
</dbReference>
<organism evidence="12 13">
    <name type="scientific">Elusimicrobium minutum (strain Pei191)</name>
    <dbReference type="NCBI Taxonomy" id="445932"/>
    <lineage>
        <taxon>Bacteria</taxon>
        <taxon>Pseudomonadati</taxon>
        <taxon>Elusimicrobiota</taxon>
        <taxon>Elusimicrobia</taxon>
        <taxon>Elusimicrobiales</taxon>
        <taxon>Elusimicrobiaceae</taxon>
        <taxon>Elusimicrobium</taxon>
    </lineage>
</organism>
<dbReference type="Gene3D" id="1.10.8.60">
    <property type="match status" value="1"/>
</dbReference>
<keyword evidence="6 9" id="KW-0238">DNA-binding</keyword>
<evidence type="ECO:0000256" key="2">
    <source>
        <dbReference type="ARBA" id="ARBA00022741"/>
    </source>
</evidence>
<dbReference type="GO" id="GO:0005524">
    <property type="term" value="F:ATP binding"/>
    <property type="evidence" value="ECO:0007669"/>
    <property type="project" value="UniProtKB-UniRule"/>
</dbReference>
<dbReference type="InterPro" id="IPR027417">
    <property type="entry name" value="P-loop_NTPase"/>
</dbReference>
<evidence type="ECO:0000259" key="11">
    <source>
        <dbReference type="SMART" id="SM00382"/>
    </source>
</evidence>
<feature type="binding site" evidence="9">
    <location>
        <position position="70"/>
    </location>
    <ligand>
        <name>Mg(2+)</name>
        <dbReference type="ChEBI" id="CHEBI:18420"/>
    </ligand>
</feature>
<dbReference type="GO" id="GO:0016887">
    <property type="term" value="F:ATP hydrolysis activity"/>
    <property type="evidence" value="ECO:0007669"/>
    <property type="project" value="RHEA"/>
</dbReference>
<dbReference type="Pfam" id="PF17864">
    <property type="entry name" value="AAA_lid_4"/>
    <property type="match status" value="1"/>
</dbReference>
<dbReference type="GO" id="GO:0009378">
    <property type="term" value="F:four-way junction helicase activity"/>
    <property type="evidence" value="ECO:0007669"/>
    <property type="project" value="InterPro"/>
</dbReference>
<dbReference type="Pfam" id="PF05491">
    <property type="entry name" value="WHD_RuvB"/>
    <property type="match status" value="1"/>
</dbReference>
<reference evidence="12 13" key="1">
    <citation type="journal article" date="2009" name="Appl. Environ. Microbiol.">
        <title>Genomic analysis of 'Elusimicrobium minutum,' the first cultivated representative of the phylum 'Elusimicrobia' (formerly termite group 1).</title>
        <authorList>
            <person name="Herlemann D.P.R."/>
            <person name="Geissinger O."/>
            <person name="Ikeda-Ohtsubo W."/>
            <person name="Kunin V."/>
            <person name="Sun H."/>
            <person name="Lapidus A."/>
            <person name="Hugenholtz P."/>
            <person name="Brune A."/>
        </authorList>
    </citation>
    <scope>NUCLEOTIDE SEQUENCE [LARGE SCALE GENOMIC DNA]</scope>
    <source>
        <strain evidence="12 13">Pei191</strain>
    </source>
</reference>
<feature type="binding site" evidence="9">
    <location>
        <position position="186"/>
    </location>
    <ligand>
        <name>ATP</name>
        <dbReference type="ChEBI" id="CHEBI:30616"/>
    </ligand>
</feature>
<feature type="region of interest" description="Small ATPAse domain (RuvB-S)" evidence="9">
    <location>
        <begin position="187"/>
        <end position="257"/>
    </location>
</feature>
<dbReference type="Pfam" id="PF05496">
    <property type="entry name" value="RuvB_N"/>
    <property type="match status" value="1"/>
</dbReference>
<protein>
    <recommendedName>
        <fullName evidence="9">Holliday junction branch migration complex subunit RuvB</fullName>
        <ecNumber evidence="9">3.6.4.-</ecNumber>
    </recommendedName>
</protein>
<comment type="similarity">
    <text evidence="9">Belongs to the RuvB family.</text>
</comment>
<dbReference type="GO" id="GO:0005737">
    <property type="term" value="C:cytoplasm"/>
    <property type="evidence" value="ECO:0007669"/>
    <property type="project" value="UniProtKB-SubCell"/>
</dbReference>
<dbReference type="EMBL" id="CP001055">
    <property type="protein sequence ID" value="ACC98061.1"/>
    <property type="molecule type" value="Genomic_DNA"/>
</dbReference>
<keyword evidence="5 9" id="KW-0067">ATP-binding</keyword>
<feature type="domain" description="AAA+ ATPase" evidence="11">
    <location>
        <begin position="55"/>
        <end position="187"/>
    </location>
</feature>